<sequence length="290" mass="32738">MGTTQRINPGVKHQPNWGDLSNSITQIAKTFEQEKKLEDEEAKEKEKETKKDEKNDDKSPLLNDNSKQFKKILDRRTEHINSAFKNLVKTGGGRKAISSGKSSSLGKAGLKSAGKLVSFFSSVAANGIDKTLTDIGFGSLKGKSFKDVIDYLLIYCSDSNQGMDETAANKASCEIMKEIAAQSDNDVNKYQELIKELVDGKGLEDTLCRFLGLYIFEHLSQRFEEKIQQEKKEDISKQTFKTIKNDILGRIKVLNQKRKVSKIDWNKTEGKVEIEKIFNSVIKILYNEKN</sequence>
<name>A0A2S7I1N6_9FLAO</name>
<accession>A0A2S7I1N6</accession>
<evidence type="ECO:0000313" key="2">
    <source>
        <dbReference type="EMBL" id="PPZ90490.1"/>
    </source>
</evidence>
<proteinExistence type="predicted"/>
<feature type="region of interest" description="Disordered" evidence="1">
    <location>
        <begin position="1"/>
        <end position="67"/>
    </location>
</feature>
<dbReference type="Proteomes" id="UP000238565">
    <property type="component" value="Unassembled WGS sequence"/>
</dbReference>
<evidence type="ECO:0000256" key="1">
    <source>
        <dbReference type="SAM" id="MobiDB-lite"/>
    </source>
</evidence>
<comment type="caution">
    <text evidence="2">The sequence shown here is derived from an EMBL/GenBank/DDBJ whole genome shotgun (WGS) entry which is preliminary data.</text>
</comment>
<organism evidence="2 3">
    <name type="scientific">Cloacibacterium normanense</name>
    <dbReference type="NCBI Taxonomy" id="237258"/>
    <lineage>
        <taxon>Bacteria</taxon>
        <taxon>Pseudomonadati</taxon>
        <taxon>Bacteroidota</taxon>
        <taxon>Flavobacteriia</taxon>
        <taxon>Flavobacteriales</taxon>
        <taxon>Weeksellaceae</taxon>
    </lineage>
</organism>
<feature type="compositionally biased region" description="Basic and acidic residues" evidence="1">
    <location>
        <begin position="31"/>
        <end position="59"/>
    </location>
</feature>
<reference evidence="2 3" key="1">
    <citation type="submission" date="2018-02" db="EMBL/GenBank/DDBJ databases">
        <title>Draft genome sequence of bacterial isolates from marine environment.</title>
        <authorList>
            <person name="Singh S.K."/>
            <person name="Hill R."/>
            <person name="Major S."/>
            <person name="Cai H."/>
            <person name="Li Y."/>
        </authorList>
    </citation>
    <scope>NUCLEOTIDE SEQUENCE [LARGE SCALE GENOMIC DNA]</scope>
    <source>
        <strain evidence="2 3">IMET F</strain>
    </source>
</reference>
<dbReference type="AlphaFoldDB" id="A0A2S7I1N6"/>
<dbReference type="RefSeq" id="WP_104794512.1">
    <property type="nucleotide sequence ID" value="NZ_PTPZ01000011.1"/>
</dbReference>
<dbReference type="EMBL" id="PTPZ01000011">
    <property type="protein sequence ID" value="PPZ90490.1"/>
    <property type="molecule type" value="Genomic_DNA"/>
</dbReference>
<protein>
    <submittedName>
        <fullName evidence="2">Uncharacterized protein</fullName>
    </submittedName>
</protein>
<feature type="compositionally biased region" description="Polar residues" evidence="1">
    <location>
        <begin position="19"/>
        <end position="28"/>
    </location>
</feature>
<gene>
    <name evidence="2" type="ORF">C3729_12790</name>
</gene>
<evidence type="ECO:0000313" key="3">
    <source>
        <dbReference type="Proteomes" id="UP000238565"/>
    </source>
</evidence>